<evidence type="ECO:0000256" key="2">
    <source>
        <dbReference type="SAM" id="Phobius"/>
    </source>
</evidence>
<dbReference type="PANTHER" id="PTHR30093:SF34">
    <property type="entry name" value="PREPILIN PEPTIDASE-DEPENDENT PROTEIN D"/>
    <property type="match status" value="1"/>
</dbReference>
<accession>A0ABZ0QQB6</accession>
<proteinExistence type="predicted"/>
<dbReference type="SUPFAM" id="SSF54523">
    <property type="entry name" value="Pili subunits"/>
    <property type="match status" value="1"/>
</dbReference>
<dbReference type="PROSITE" id="PS00409">
    <property type="entry name" value="PROKAR_NTER_METHYL"/>
    <property type="match status" value="1"/>
</dbReference>
<dbReference type="Proteomes" id="UP001304683">
    <property type="component" value="Chromosome"/>
</dbReference>
<dbReference type="EMBL" id="CP132508">
    <property type="protein sequence ID" value="WPD19694.1"/>
    <property type="molecule type" value="Genomic_DNA"/>
</dbReference>
<protein>
    <submittedName>
        <fullName evidence="3">Prepilin-type N-terminal cleavage/methylation domain-containing protein</fullName>
    </submittedName>
</protein>
<organism evidence="3 4">
    <name type="scientific">Thermaerobacter composti</name>
    <dbReference type="NCBI Taxonomy" id="554949"/>
    <lineage>
        <taxon>Bacteria</taxon>
        <taxon>Bacillati</taxon>
        <taxon>Bacillota</taxon>
        <taxon>Clostridia</taxon>
        <taxon>Eubacteriales</taxon>
        <taxon>Clostridiales Family XVII. Incertae Sedis</taxon>
        <taxon>Thermaerobacter</taxon>
    </lineage>
</organism>
<dbReference type="Gene3D" id="3.30.700.10">
    <property type="entry name" value="Glycoprotein, Type 4 Pilin"/>
    <property type="match status" value="1"/>
</dbReference>
<keyword evidence="2" id="KW-0812">Transmembrane</keyword>
<evidence type="ECO:0000313" key="4">
    <source>
        <dbReference type="Proteomes" id="UP001304683"/>
    </source>
</evidence>
<keyword evidence="2" id="KW-0472">Membrane</keyword>
<sequence>MLRSWWRGAGGLRRLRRWGAPLTGGGRRRGAGRSAGGGVERSPLRRQGGFTLIELGVVLAVIAILVGVSVPMYAMIVNEARTAEARQTWNMVRTELWTYFVRYGDFPGVRNGWWTGIDPAPKSNYWTYTAVTAQGGNSATLVAAHEAEKLCWTLDDRGRVTEKKNQACP</sequence>
<name>A0ABZ0QQB6_9FIRM</name>
<keyword evidence="1" id="KW-0488">Methylation</keyword>
<feature type="transmembrane region" description="Helical" evidence="2">
    <location>
        <begin position="50"/>
        <end position="76"/>
    </location>
</feature>
<dbReference type="InterPro" id="IPR045584">
    <property type="entry name" value="Pilin-like"/>
</dbReference>
<dbReference type="RefSeq" id="WP_167758871.1">
    <property type="nucleotide sequence ID" value="NZ_CP132508.1"/>
</dbReference>
<dbReference type="Pfam" id="PF07963">
    <property type="entry name" value="N_methyl"/>
    <property type="match status" value="1"/>
</dbReference>
<reference evidence="3 4" key="1">
    <citation type="submission" date="2023-08" db="EMBL/GenBank/DDBJ databases">
        <title>Genome sequence of Thermaerobacter compostii strain Ins1, a spore-forming filamentous bacterium isolated from a deep geothermal reservoir.</title>
        <authorList>
            <person name="Bregnard D."/>
            <person name="Gonzalez D."/>
            <person name="Junier P."/>
        </authorList>
    </citation>
    <scope>NUCLEOTIDE SEQUENCE [LARGE SCALE GENOMIC DNA]</scope>
    <source>
        <strain evidence="3 4">Ins1</strain>
    </source>
</reference>
<dbReference type="InterPro" id="IPR012902">
    <property type="entry name" value="N_methyl_site"/>
</dbReference>
<evidence type="ECO:0000313" key="3">
    <source>
        <dbReference type="EMBL" id="WPD19694.1"/>
    </source>
</evidence>
<keyword evidence="2" id="KW-1133">Transmembrane helix</keyword>
<evidence type="ECO:0000256" key="1">
    <source>
        <dbReference type="ARBA" id="ARBA00022481"/>
    </source>
</evidence>
<gene>
    <name evidence="3" type="ORF">Q5761_03230</name>
</gene>
<keyword evidence="4" id="KW-1185">Reference proteome</keyword>
<dbReference type="NCBIfam" id="TIGR02532">
    <property type="entry name" value="IV_pilin_GFxxxE"/>
    <property type="match status" value="1"/>
</dbReference>
<dbReference type="PANTHER" id="PTHR30093">
    <property type="entry name" value="GENERAL SECRETION PATHWAY PROTEIN G"/>
    <property type="match status" value="1"/>
</dbReference>